<comment type="caution">
    <text evidence="1">The sequence shown here is derived from an EMBL/GenBank/DDBJ whole genome shotgun (WGS) entry which is preliminary data.</text>
</comment>
<reference evidence="1" key="1">
    <citation type="submission" date="2022-03" db="EMBL/GenBank/DDBJ databases">
        <authorList>
            <person name="Sayadi A."/>
        </authorList>
    </citation>
    <scope>NUCLEOTIDE SEQUENCE</scope>
</reference>
<evidence type="ECO:0000313" key="2">
    <source>
        <dbReference type="Proteomes" id="UP001152888"/>
    </source>
</evidence>
<dbReference type="OrthoDB" id="9990035at2759"/>
<protein>
    <submittedName>
        <fullName evidence="1">Uncharacterized protein</fullName>
    </submittedName>
</protein>
<organism evidence="1 2">
    <name type="scientific">Acanthoscelides obtectus</name>
    <name type="common">Bean weevil</name>
    <name type="synonym">Bruchus obtectus</name>
    <dbReference type="NCBI Taxonomy" id="200917"/>
    <lineage>
        <taxon>Eukaryota</taxon>
        <taxon>Metazoa</taxon>
        <taxon>Ecdysozoa</taxon>
        <taxon>Arthropoda</taxon>
        <taxon>Hexapoda</taxon>
        <taxon>Insecta</taxon>
        <taxon>Pterygota</taxon>
        <taxon>Neoptera</taxon>
        <taxon>Endopterygota</taxon>
        <taxon>Coleoptera</taxon>
        <taxon>Polyphaga</taxon>
        <taxon>Cucujiformia</taxon>
        <taxon>Chrysomeloidea</taxon>
        <taxon>Chrysomelidae</taxon>
        <taxon>Bruchinae</taxon>
        <taxon>Bruchini</taxon>
        <taxon>Acanthoscelides</taxon>
    </lineage>
</organism>
<accession>A0A9P0PJU2</accession>
<dbReference type="AlphaFoldDB" id="A0A9P0PJU2"/>
<evidence type="ECO:0000313" key="1">
    <source>
        <dbReference type="EMBL" id="CAH1988900.1"/>
    </source>
</evidence>
<proteinExistence type="predicted"/>
<name>A0A9P0PJU2_ACAOB</name>
<sequence>MTSGRSFYQCSGIQFLEKQENHAHFLSVILIPRFKNGSSGKKLRVGGKLH</sequence>
<dbReference type="EMBL" id="CAKOFQ010007053">
    <property type="protein sequence ID" value="CAH1988900.1"/>
    <property type="molecule type" value="Genomic_DNA"/>
</dbReference>
<keyword evidence="2" id="KW-1185">Reference proteome</keyword>
<gene>
    <name evidence="1" type="ORF">ACAOBT_LOCUS18728</name>
</gene>
<dbReference type="Proteomes" id="UP001152888">
    <property type="component" value="Unassembled WGS sequence"/>
</dbReference>